<gene>
    <name evidence="1" type="ORF">JZO70_04535</name>
</gene>
<dbReference type="Proteomes" id="UP000664601">
    <property type="component" value="Unassembled WGS sequence"/>
</dbReference>
<evidence type="ECO:0000313" key="2">
    <source>
        <dbReference type="Proteomes" id="UP000664601"/>
    </source>
</evidence>
<keyword evidence="2" id="KW-1185">Reference proteome</keyword>
<accession>A0ABS3L713</accession>
<protein>
    <submittedName>
        <fullName evidence="1">Uncharacterized protein</fullName>
    </submittedName>
</protein>
<organism evidence="1 2">
    <name type="scientific">Candidatus Enterococcus moelleringii</name>
    <dbReference type="NCBI Taxonomy" id="2815325"/>
    <lineage>
        <taxon>Bacteria</taxon>
        <taxon>Bacillati</taxon>
        <taxon>Bacillota</taxon>
        <taxon>Bacilli</taxon>
        <taxon>Lactobacillales</taxon>
        <taxon>Enterococcaceae</taxon>
        <taxon>Enterococcus</taxon>
    </lineage>
</organism>
<reference evidence="1 2" key="1">
    <citation type="submission" date="2021-03" db="EMBL/GenBank/DDBJ databases">
        <title>Enterococcal diversity collection.</title>
        <authorList>
            <person name="Gilmore M.S."/>
            <person name="Schwartzman J."/>
            <person name="Van Tyne D."/>
            <person name="Martin M."/>
            <person name="Earl A.M."/>
            <person name="Manson A.L."/>
            <person name="Straub T."/>
            <person name="Salamzade R."/>
            <person name="Saavedra J."/>
            <person name="Lebreton F."/>
            <person name="Prichula J."/>
            <person name="Schaufler K."/>
            <person name="Gaca A."/>
            <person name="Sgardioli B."/>
            <person name="Wagenaar J."/>
            <person name="Strong T."/>
        </authorList>
    </citation>
    <scope>NUCLEOTIDE SEQUENCE [LARGE SCALE GENOMIC DNA]</scope>
    <source>
        <strain evidence="1 2">669A</strain>
    </source>
</reference>
<dbReference type="RefSeq" id="WP_207672357.1">
    <property type="nucleotide sequence ID" value="NZ_JAFREM010000007.1"/>
</dbReference>
<sequence>MRLDHPSEEGWSFFGLEQVFHLNRSLYSESWEHEKLEIILEMVATTPFDGIYKTPLIYTTEDGYKINIVDVNDILIDRIKGLVQWNYKDYNEWVLELIESYKQELDVPYLIENLEAEELKVLEEYIQTIQDRSSFYSKRYYAKKLLDSRNIVYSEFEEEELYYLAFPLNGPAKDELGPYIGLLLKTYLAVLMYNVDEETFEPVDAVTAGEMLVNSSNKYGEPFQTITEVFENMESETL</sequence>
<evidence type="ECO:0000313" key="1">
    <source>
        <dbReference type="EMBL" id="MBO1305413.1"/>
    </source>
</evidence>
<proteinExistence type="predicted"/>
<name>A0ABS3L713_9ENTE</name>
<comment type="caution">
    <text evidence="1">The sequence shown here is derived from an EMBL/GenBank/DDBJ whole genome shotgun (WGS) entry which is preliminary data.</text>
</comment>
<dbReference type="EMBL" id="JAFREM010000007">
    <property type="protein sequence ID" value="MBO1305413.1"/>
    <property type="molecule type" value="Genomic_DNA"/>
</dbReference>